<dbReference type="PROSITE" id="PS00599">
    <property type="entry name" value="AA_TRANSFER_CLASS_2"/>
    <property type="match status" value="1"/>
</dbReference>
<reference evidence="12" key="2">
    <citation type="journal article" date="2014" name="ISME J.">
        <title>Microbial stratification in low pH oxic and suboxic macroscopic growths along an acid mine drainage.</title>
        <authorList>
            <person name="Mendez-Garcia C."/>
            <person name="Mesa V."/>
            <person name="Sprenger R.R."/>
            <person name="Richter M."/>
            <person name="Diez M.S."/>
            <person name="Solano J."/>
            <person name="Bargiela R."/>
            <person name="Golyshina O.V."/>
            <person name="Manteca A."/>
            <person name="Ramos J.L."/>
            <person name="Gallego J.R."/>
            <person name="Llorente I."/>
            <person name="Martins Dos Santos V.A."/>
            <person name="Jensen O.N."/>
            <person name="Pelaez A.I."/>
            <person name="Sanchez J."/>
            <person name="Ferrer M."/>
        </authorList>
    </citation>
    <scope>NUCLEOTIDE SEQUENCE</scope>
</reference>
<comment type="pathway">
    <text evidence="2">Amino-acid biosynthesis; L-histidine biosynthesis; L-histidine from 5-phospho-alpha-D-ribose 1-diphosphate: step 7/9.</text>
</comment>
<evidence type="ECO:0000256" key="6">
    <source>
        <dbReference type="ARBA" id="ARBA00022605"/>
    </source>
</evidence>
<dbReference type="PANTHER" id="PTHR43643:SF6">
    <property type="entry name" value="HISTIDINOL-PHOSPHATE AMINOTRANSFERASE"/>
    <property type="match status" value="1"/>
</dbReference>
<keyword evidence="7 12" id="KW-0808">Transferase</keyword>
<dbReference type="GO" id="GO:0004400">
    <property type="term" value="F:histidinol-phosphate transaminase activity"/>
    <property type="evidence" value="ECO:0007669"/>
    <property type="project" value="UniProtKB-EC"/>
</dbReference>
<keyword evidence="6" id="KW-0028">Amino-acid biosynthesis</keyword>
<dbReference type="EMBL" id="AUZY01003414">
    <property type="protein sequence ID" value="EQD69332.1"/>
    <property type="molecule type" value="Genomic_DNA"/>
</dbReference>
<dbReference type="InterPro" id="IPR001917">
    <property type="entry name" value="Aminotrans_II_pyridoxalP_BS"/>
</dbReference>
<dbReference type="InterPro" id="IPR050106">
    <property type="entry name" value="HistidinolP_aminotransfase"/>
</dbReference>
<dbReference type="AlphaFoldDB" id="T1BI47"/>
<comment type="cofactor">
    <cofactor evidence="1">
        <name>pyridoxal 5'-phosphate</name>
        <dbReference type="ChEBI" id="CHEBI:597326"/>
    </cofactor>
</comment>
<dbReference type="InterPro" id="IPR015421">
    <property type="entry name" value="PyrdxlP-dep_Trfase_major"/>
</dbReference>
<dbReference type="InterPro" id="IPR015422">
    <property type="entry name" value="PyrdxlP-dep_Trfase_small"/>
</dbReference>
<name>T1BI47_9ZZZZ</name>
<comment type="caution">
    <text evidence="12">The sequence shown here is derived from an EMBL/GenBank/DDBJ whole genome shotgun (WGS) entry which is preliminary data.</text>
</comment>
<evidence type="ECO:0000256" key="1">
    <source>
        <dbReference type="ARBA" id="ARBA00001933"/>
    </source>
</evidence>
<feature type="domain" description="Aminotransferase class I/classII large" evidence="11">
    <location>
        <begin position="13"/>
        <end position="133"/>
    </location>
</feature>
<dbReference type="Gene3D" id="3.40.640.10">
    <property type="entry name" value="Type I PLP-dependent aspartate aminotransferase-like (Major domain)"/>
    <property type="match status" value="1"/>
</dbReference>
<proteinExistence type="inferred from homology"/>
<dbReference type="PANTHER" id="PTHR43643">
    <property type="entry name" value="HISTIDINOL-PHOSPHATE AMINOTRANSFERASE 2"/>
    <property type="match status" value="1"/>
</dbReference>
<dbReference type="EC" id="2.6.1.9" evidence="4"/>
<dbReference type="Gene3D" id="3.90.1150.10">
    <property type="entry name" value="Aspartate Aminotransferase, domain 1"/>
    <property type="match status" value="1"/>
</dbReference>
<keyword evidence="9" id="KW-0368">Histidine biosynthesis</keyword>
<sequence>PEQVVAEAARVCPGVVVVDEAYFEFSGATAAGMVQRLSNLVVVRTLSKAFGLAGARVGYAVSGAQISGALARVRPPASVSSLSATLAVQALEMAPEMRRRVAELQRWKADLARAITELGLQVRPSATNFLLVGCPQGLGLALERTGVVVRSFPTGSALA</sequence>
<evidence type="ECO:0000256" key="2">
    <source>
        <dbReference type="ARBA" id="ARBA00005011"/>
    </source>
</evidence>
<evidence type="ECO:0000313" key="12">
    <source>
        <dbReference type="EMBL" id="EQD69332.1"/>
    </source>
</evidence>
<keyword evidence="8" id="KW-0663">Pyridoxal phosphate</keyword>
<evidence type="ECO:0000256" key="9">
    <source>
        <dbReference type="ARBA" id="ARBA00023102"/>
    </source>
</evidence>
<comment type="similarity">
    <text evidence="3">Belongs to the class-II pyridoxal-phosphate-dependent aminotransferase family. Histidinol-phosphate aminotransferase subfamily.</text>
</comment>
<evidence type="ECO:0000256" key="10">
    <source>
        <dbReference type="ARBA" id="ARBA00047481"/>
    </source>
</evidence>
<comment type="catalytic activity">
    <reaction evidence="10">
        <text>L-histidinol phosphate + 2-oxoglutarate = 3-(imidazol-4-yl)-2-oxopropyl phosphate + L-glutamate</text>
        <dbReference type="Rhea" id="RHEA:23744"/>
        <dbReference type="ChEBI" id="CHEBI:16810"/>
        <dbReference type="ChEBI" id="CHEBI:29985"/>
        <dbReference type="ChEBI" id="CHEBI:57766"/>
        <dbReference type="ChEBI" id="CHEBI:57980"/>
        <dbReference type="EC" id="2.6.1.9"/>
    </reaction>
</comment>
<evidence type="ECO:0000256" key="5">
    <source>
        <dbReference type="ARBA" id="ARBA00022576"/>
    </source>
</evidence>
<reference evidence="12" key="1">
    <citation type="submission" date="2013-08" db="EMBL/GenBank/DDBJ databases">
        <authorList>
            <person name="Mendez C."/>
            <person name="Richter M."/>
            <person name="Ferrer M."/>
            <person name="Sanchez J."/>
        </authorList>
    </citation>
    <scope>NUCLEOTIDE SEQUENCE</scope>
</reference>
<evidence type="ECO:0000256" key="3">
    <source>
        <dbReference type="ARBA" id="ARBA00007970"/>
    </source>
</evidence>
<dbReference type="SUPFAM" id="SSF53383">
    <property type="entry name" value="PLP-dependent transferases"/>
    <property type="match status" value="1"/>
</dbReference>
<evidence type="ECO:0000256" key="8">
    <source>
        <dbReference type="ARBA" id="ARBA00022898"/>
    </source>
</evidence>
<dbReference type="InterPro" id="IPR004839">
    <property type="entry name" value="Aminotransferase_I/II_large"/>
</dbReference>
<feature type="non-terminal residue" evidence="12">
    <location>
        <position position="159"/>
    </location>
</feature>
<protein>
    <recommendedName>
        <fullName evidence="4">histidinol-phosphate transaminase</fullName>
        <ecNumber evidence="4">2.6.1.9</ecNumber>
    </recommendedName>
</protein>
<evidence type="ECO:0000259" key="11">
    <source>
        <dbReference type="Pfam" id="PF00155"/>
    </source>
</evidence>
<feature type="non-terminal residue" evidence="12">
    <location>
        <position position="1"/>
    </location>
</feature>
<dbReference type="InterPro" id="IPR015424">
    <property type="entry name" value="PyrdxlP-dep_Trfase"/>
</dbReference>
<dbReference type="Pfam" id="PF00155">
    <property type="entry name" value="Aminotran_1_2"/>
    <property type="match status" value="1"/>
</dbReference>
<accession>T1BI47</accession>
<evidence type="ECO:0000256" key="7">
    <source>
        <dbReference type="ARBA" id="ARBA00022679"/>
    </source>
</evidence>
<dbReference type="GO" id="GO:0030170">
    <property type="term" value="F:pyridoxal phosphate binding"/>
    <property type="evidence" value="ECO:0007669"/>
    <property type="project" value="InterPro"/>
</dbReference>
<dbReference type="GO" id="GO:0000105">
    <property type="term" value="P:L-histidine biosynthetic process"/>
    <property type="evidence" value="ECO:0007669"/>
    <property type="project" value="UniProtKB-KW"/>
</dbReference>
<evidence type="ECO:0000256" key="4">
    <source>
        <dbReference type="ARBA" id="ARBA00012748"/>
    </source>
</evidence>
<organism evidence="12">
    <name type="scientific">mine drainage metagenome</name>
    <dbReference type="NCBI Taxonomy" id="410659"/>
    <lineage>
        <taxon>unclassified sequences</taxon>
        <taxon>metagenomes</taxon>
        <taxon>ecological metagenomes</taxon>
    </lineage>
</organism>
<keyword evidence="5 12" id="KW-0032">Aminotransferase</keyword>
<gene>
    <name evidence="12" type="ORF">B1B_05395</name>
</gene>